<organism evidence="1 2">
    <name type="scientific">Collinsella intestinalis DSM 13280</name>
    <dbReference type="NCBI Taxonomy" id="521003"/>
    <lineage>
        <taxon>Bacteria</taxon>
        <taxon>Bacillati</taxon>
        <taxon>Actinomycetota</taxon>
        <taxon>Coriobacteriia</taxon>
        <taxon>Coriobacteriales</taxon>
        <taxon>Coriobacteriaceae</taxon>
        <taxon>Collinsella</taxon>
    </lineage>
</organism>
<comment type="caution">
    <text evidence="1">The sequence shown here is derived from an EMBL/GenBank/DDBJ whole genome shotgun (WGS) entry which is preliminary data.</text>
</comment>
<evidence type="ECO:0000313" key="1">
    <source>
        <dbReference type="EMBL" id="EEP44831.1"/>
    </source>
</evidence>
<reference evidence="1 2" key="1">
    <citation type="submission" date="2009-04" db="EMBL/GenBank/DDBJ databases">
        <authorList>
            <person name="Weinstock G."/>
            <person name="Sodergren E."/>
            <person name="Clifton S."/>
            <person name="Fulton L."/>
            <person name="Fulton B."/>
            <person name="Courtney L."/>
            <person name="Fronick C."/>
            <person name="Harrison M."/>
            <person name="Strong C."/>
            <person name="Farmer C."/>
            <person name="Delahaunty K."/>
            <person name="Markovic C."/>
            <person name="Hall O."/>
            <person name="Minx P."/>
            <person name="Tomlinson C."/>
            <person name="Mitreva M."/>
            <person name="Nelson J."/>
            <person name="Hou S."/>
            <person name="Wollam A."/>
            <person name="Pepin K.H."/>
            <person name="Johnson M."/>
            <person name="Bhonagiri V."/>
            <person name="Nash W.E."/>
            <person name="Warren W."/>
            <person name="Chinwalla A."/>
            <person name="Mardis E.R."/>
            <person name="Wilson R.K."/>
        </authorList>
    </citation>
    <scope>NUCLEOTIDE SEQUENCE [LARGE SCALE GENOMIC DNA]</scope>
    <source>
        <strain evidence="1 2">DSM 13280</strain>
    </source>
</reference>
<dbReference type="eggNOG" id="ENOG503076R">
    <property type="taxonomic scope" value="Bacteria"/>
</dbReference>
<proteinExistence type="predicted"/>
<accession>C4F8F9</accession>
<gene>
    <name evidence="1" type="ORF">COLINT_02330</name>
</gene>
<dbReference type="STRING" id="521003.COLINT_02330"/>
<dbReference type="Proteomes" id="UP000003295">
    <property type="component" value="Unassembled WGS sequence"/>
</dbReference>
<evidence type="ECO:0000313" key="2">
    <source>
        <dbReference type="Proteomes" id="UP000003295"/>
    </source>
</evidence>
<name>C4F8F9_9ACTN</name>
<sequence>MMAVNESVRAAGIDLAHIVREIAKDEVSAELQRCPGGLTEKERRILDMWPRFEDGELVMPGDKVHYASAHNDETEIEVESITAMDGYFVLCDDECRSNQYEQGQRVKRPAPKVLDADGVEIKVGDTVWYRSLSTGDRMRKATVTGFGEHSLDGPLATLKDEAGGTWHIDPKKITHTRPDSWERLEEDACNSICGYFGKGVSECDDCPANAIAANSDEFECCERAVKLDIVRRAKALAKVEVAE</sequence>
<protein>
    <submittedName>
        <fullName evidence="1">Uncharacterized protein</fullName>
    </submittedName>
</protein>
<dbReference type="EMBL" id="ABXH02000005">
    <property type="protein sequence ID" value="EEP44831.1"/>
    <property type="molecule type" value="Genomic_DNA"/>
</dbReference>
<dbReference type="AlphaFoldDB" id="C4F8F9"/>
<dbReference type="HOGENOM" id="CLU_1141040_0_0_11"/>